<gene>
    <name evidence="3" type="primary">LOC107906675</name>
</gene>
<dbReference type="GeneID" id="107906675"/>
<feature type="signal peptide" evidence="1">
    <location>
        <begin position="1"/>
        <end position="15"/>
    </location>
</feature>
<evidence type="ECO:0000313" key="2">
    <source>
        <dbReference type="Proteomes" id="UP000818029"/>
    </source>
</evidence>
<name>A0A1U8JFY6_GOSHI</name>
<accession>A0A1U8JFY6</accession>
<proteinExistence type="predicted"/>
<reference evidence="2" key="1">
    <citation type="journal article" date="2020" name="Nat. Genet.">
        <title>Genomic diversifications of five Gossypium allopolyploid species and their impact on cotton improvement.</title>
        <authorList>
            <person name="Chen Z.J."/>
            <person name="Sreedasyam A."/>
            <person name="Ando A."/>
            <person name="Song Q."/>
            <person name="De Santiago L.M."/>
            <person name="Hulse-Kemp A.M."/>
            <person name="Ding M."/>
            <person name="Ye W."/>
            <person name="Kirkbride R.C."/>
            <person name="Jenkins J."/>
            <person name="Plott C."/>
            <person name="Lovell J."/>
            <person name="Lin Y.M."/>
            <person name="Vaughn R."/>
            <person name="Liu B."/>
            <person name="Simpson S."/>
            <person name="Scheffler B.E."/>
            <person name="Wen L."/>
            <person name="Saski C.A."/>
            <person name="Grover C.E."/>
            <person name="Hu G."/>
            <person name="Conover J.L."/>
            <person name="Carlson J.W."/>
            <person name="Shu S."/>
            <person name="Boston L.B."/>
            <person name="Williams M."/>
            <person name="Peterson D.G."/>
            <person name="McGee K."/>
            <person name="Jones D.C."/>
            <person name="Wendel J.F."/>
            <person name="Stelly D.M."/>
            <person name="Grimwood J."/>
            <person name="Schmutz J."/>
        </authorList>
    </citation>
    <scope>NUCLEOTIDE SEQUENCE [LARGE SCALE GENOMIC DNA]</scope>
    <source>
        <strain evidence="2">cv. TM-1</strain>
    </source>
</reference>
<dbReference type="PaxDb" id="3635-A0A1U8JFY6"/>
<dbReference type="Proteomes" id="UP000818029">
    <property type="component" value="Chromosome D05"/>
</dbReference>
<evidence type="ECO:0000313" key="3">
    <source>
        <dbReference type="RefSeq" id="XP_016689232.1"/>
    </source>
</evidence>
<dbReference type="KEGG" id="ghi:107906675"/>
<evidence type="ECO:0000256" key="1">
    <source>
        <dbReference type="SAM" id="SignalP"/>
    </source>
</evidence>
<sequence>MQLLLPLFLTVLILAISRNIGLSPVVLLFINASLRFWFGGRNMGFPGQFVQWISACSITPRFSISVNGGIVGFFRGARGIKQGTVDSVIGIWCILQEFYYFSSLQLNVSKTEIFVAGMAKDDLVTVQRVTGFKLGRLLVR</sequence>
<dbReference type="AlphaFoldDB" id="A0A1U8JFY6"/>
<organism evidence="2 3">
    <name type="scientific">Gossypium hirsutum</name>
    <name type="common">Upland cotton</name>
    <name type="synonym">Gossypium mexicanum</name>
    <dbReference type="NCBI Taxonomy" id="3635"/>
    <lineage>
        <taxon>Eukaryota</taxon>
        <taxon>Viridiplantae</taxon>
        <taxon>Streptophyta</taxon>
        <taxon>Embryophyta</taxon>
        <taxon>Tracheophyta</taxon>
        <taxon>Spermatophyta</taxon>
        <taxon>Magnoliopsida</taxon>
        <taxon>eudicotyledons</taxon>
        <taxon>Gunneridae</taxon>
        <taxon>Pentapetalae</taxon>
        <taxon>rosids</taxon>
        <taxon>malvids</taxon>
        <taxon>Malvales</taxon>
        <taxon>Malvaceae</taxon>
        <taxon>Malvoideae</taxon>
        <taxon>Gossypium</taxon>
    </lineage>
</organism>
<protein>
    <submittedName>
        <fullName evidence="3">Uncharacterized protein</fullName>
    </submittedName>
</protein>
<keyword evidence="1" id="KW-0732">Signal</keyword>
<keyword evidence="2" id="KW-1185">Reference proteome</keyword>
<dbReference type="RefSeq" id="XP_016689232.1">
    <property type="nucleotide sequence ID" value="XM_016833743.2"/>
</dbReference>
<feature type="chain" id="PRO_5013069795" evidence="1">
    <location>
        <begin position="16"/>
        <end position="140"/>
    </location>
</feature>
<reference evidence="3" key="2">
    <citation type="submission" date="2025-08" db="UniProtKB">
        <authorList>
            <consortium name="RefSeq"/>
        </authorList>
    </citation>
    <scope>IDENTIFICATION</scope>
</reference>